<name>A0A166B465_9AGAM</name>
<dbReference type="Proteomes" id="UP000076798">
    <property type="component" value="Unassembled WGS sequence"/>
</dbReference>
<protein>
    <submittedName>
        <fullName evidence="1">Uncharacterized protein</fullName>
    </submittedName>
</protein>
<proteinExistence type="predicted"/>
<evidence type="ECO:0000313" key="1">
    <source>
        <dbReference type="EMBL" id="KZT35982.1"/>
    </source>
</evidence>
<keyword evidence="2" id="KW-1185">Reference proteome</keyword>
<reference evidence="1 2" key="1">
    <citation type="journal article" date="2016" name="Mol. Biol. Evol.">
        <title>Comparative Genomics of Early-Diverging Mushroom-Forming Fungi Provides Insights into the Origins of Lignocellulose Decay Capabilities.</title>
        <authorList>
            <person name="Nagy L.G."/>
            <person name="Riley R."/>
            <person name="Tritt A."/>
            <person name="Adam C."/>
            <person name="Daum C."/>
            <person name="Floudas D."/>
            <person name="Sun H."/>
            <person name="Yadav J.S."/>
            <person name="Pangilinan J."/>
            <person name="Larsson K.H."/>
            <person name="Matsuura K."/>
            <person name="Barry K."/>
            <person name="Labutti K."/>
            <person name="Kuo R."/>
            <person name="Ohm R.A."/>
            <person name="Bhattacharya S.S."/>
            <person name="Shirouzu T."/>
            <person name="Yoshinaga Y."/>
            <person name="Martin F.M."/>
            <person name="Grigoriev I.V."/>
            <person name="Hibbett D.S."/>
        </authorList>
    </citation>
    <scope>NUCLEOTIDE SEQUENCE [LARGE SCALE GENOMIC DNA]</scope>
    <source>
        <strain evidence="1 2">HHB10207 ss-3</strain>
    </source>
</reference>
<organism evidence="1 2">
    <name type="scientific">Sistotremastrum suecicum HHB10207 ss-3</name>
    <dbReference type="NCBI Taxonomy" id="1314776"/>
    <lineage>
        <taxon>Eukaryota</taxon>
        <taxon>Fungi</taxon>
        <taxon>Dikarya</taxon>
        <taxon>Basidiomycota</taxon>
        <taxon>Agaricomycotina</taxon>
        <taxon>Agaricomycetes</taxon>
        <taxon>Sistotremastrales</taxon>
        <taxon>Sistotremastraceae</taxon>
        <taxon>Sistotremastrum</taxon>
    </lineage>
</organism>
<gene>
    <name evidence="1" type="ORF">SISSUDRAFT_104454</name>
</gene>
<sequence length="109" mass="11754">MELALMDKRRGNKARDHAFSRPAIDSNLLIQAPRPSLLRPTSFWRTHPRSATTAPAYSPSSHLVRRATFVAAGLEGEIMMHNNASASALAMAVEGRTSSIVCVPGMPGL</sequence>
<evidence type="ECO:0000313" key="2">
    <source>
        <dbReference type="Proteomes" id="UP000076798"/>
    </source>
</evidence>
<dbReference type="OrthoDB" id="3269515at2759"/>
<dbReference type="EMBL" id="KV428121">
    <property type="protein sequence ID" value="KZT35982.1"/>
    <property type="molecule type" value="Genomic_DNA"/>
</dbReference>
<dbReference type="AlphaFoldDB" id="A0A166B465"/>
<accession>A0A166B465</accession>